<dbReference type="Proteomes" id="UP000235464">
    <property type="component" value="Chromosome I"/>
</dbReference>
<dbReference type="EMBL" id="LT963352">
    <property type="protein sequence ID" value="SOR77069.1"/>
    <property type="molecule type" value="Genomic_DNA"/>
</dbReference>
<evidence type="ECO:0000256" key="1">
    <source>
        <dbReference type="SAM" id="MobiDB-lite"/>
    </source>
</evidence>
<accession>A0A2N9B154</accession>
<dbReference type="RefSeq" id="WP_029181468.1">
    <property type="nucleotide sequence ID" value="NZ_LT962942.1"/>
</dbReference>
<dbReference type="InterPro" id="IPR045513">
    <property type="entry name" value="DUF6479"/>
</dbReference>
<sequence length="121" mass="13048">MTSAWMEMAAGRGALGIGLIVAGVVVVALLLGAFVLGVRVKRRELPTPKPDEQPRLPDGGPVRETSERREPEEVPRSQDRLTPHELKTHGNQSDRRSATQERPRWNEGSSGSFGSGGPGGR</sequence>
<evidence type="ECO:0000313" key="4">
    <source>
        <dbReference type="Proteomes" id="UP000235464"/>
    </source>
</evidence>
<feature type="transmembrane region" description="Helical" evidence="2">
    <location>
        <begin position="15"/>
        <end position="38"/>
    </location>
</feature>
<evidence type="ECO:0008006" key="5">
    <source>
        <dbReference type="Google" id="ProtNLM"/>
    </source>
</evidence>
<feature type="compositionally biased region" description="Basic and acidic residues" evidence="1">
    <location>
        <begin position="64"/>
        <end position="105"/>
    </location>
</feature>
<protein>
    <recommendedName>
        <fullName evidence="5">Secreted protein</fullName>
    </recommendedName>
</protein>
<feature type="region of interest" description="Disordered" evidence="1">
    <location>
        <begin position="41"/>
        <end position="121"/>
    </location>
</feature>
<evidence type="ECO:0000313" key="3">
    <source>
        <dbReference type="EMBL" id="SOR77069.1"/>
    </source>
</evidence>
<keyword evidence="2" id="KW-0812">Transmembrane</keyword>
<evidence type="ECO:0000256" key="2">
    <source>
        <dbReference type="SAM" id="Phobius"/>
    </source>
</evidence>
<dbReference type="AlphaFoldDB" id="A0A2N9B154"/>
<keyword evidence="2" id="KW-0472">Membrane</keyword>
<dbReference type="Pfam" id="PF20087">
    <property type="entry name" value="DUF6479"/>
    <property type="match status" value="1"/>
</dbReference>
<feature type="compositionally biased region" description="Basic and acidic residues" evidence="1">
    <location>
        <begin position="43"/>
        <end position="55"/>
    </location>
</feature>
<keyword evidence="2" id="KW-1133">Transmembrane helix</keyword>
<keyword evidence="4" id="KW-1185">Reference proteome</keyword>
<dbReference type="OrthoDB" id="4330154at2"/>
<proteinExistence type="predicted"/>
<reference evidence="4" key="1">
    <citation type="submission" date="2017-11" db="EMBL/GenBank/DDBJ databases">
        <authorList>
            <person name="Wibberg D."/>
        </authorList>
    </citation>
    <scope>NUCLEOTIDE SEQUENCE [LARGE SCALE GENOMIC DNA]</scope>
</reference>
<name>A0A2N9B154_STRCX</name>
<gene>
    <name evidence="3" type="ORF">SCNRRL3882_0545</name>
</gene>
<feature type="compositionally biased region" description="Gly residues" evidence="1">
    <location>
        <begin position="111"/>
        <end position="121"/>
    </location>
</feature>
<organism evidence="3 4">
    <name type="scientific">Streptomyces chartreusis NRRL 3882</name>
    <dbReference type="NCBI Taxonomy" id="1079985"/>
    <lineage>
        <taxon>Bacteria</taxon>
        <taxon>Bacillati</taxon>
        <taxon>Actinomycetota</taxon>
        <taxon>Actinomycetes</taxon>
        <taxon>Kitasatosporales</taxon>
        <taxon>Streptomycetaceae</taxon>
        <taxon>Streptomyces</taxon>
    </lineage>
</organism>